<dbReference type="InterPro" id="IPR032687">
    <property type="entry name" value="AraC-type_N"/>
</dbReference>
<keyword evidence="6" id="KW-1185">Reference proteome</keyword>
<evidence type="ECO:0000256" key="1">
    <source>
        <dbReference type="ARBA" id="ARBA00023015"/>
    </source>
</evidence>
<protein>
    <submittedName>
        <fullName evidence="5">AraC family transcriptional regulator</fullName>
    </submittedName>
</protein>
<name>A0ABT0E683_9GAMM</name>
<evidence type="ECO:0000256" key="2">
    <source>
        <dbReference type="ARBA" id="ARBA00023125"/>
    </source>
</evidence>
<gene>
    <name evidence="5" type="ORF">MU846_06435</name>
</gene>
<evidence type="ECO:0000259" key="4">
    <source>
        <dbReference type="PROSITE" id="PS01124"/>
    </source>
</evidence>
<dbReference type="SUPFAM" id="SSF46689">
    <property type="entry name" value="Homeodomain-like"/>
    <property type="match status" value="1"/>
</dbReference>
<dbReference type="Pfam" id="PF12625">
    <property type="entry name" value="Arabinose_bd"/>
    <property type="match status" value="1"/>
</dbReference>
<dbReference type="PANTHER" id="PTHR47894">
    <property type="entry name" value="HTH-TYPE TRANSCRIPTIONAL REGULATOR GADX"/>
    <property type="match status" value="1"/>
</dbReference>
<dbReference type="Pfam" id="PF12833">
    <property type="entry name" value="HTH_18"/>
    <property type="match status" value="1"/>
</dbReference>
<accession>A0ABT0E683</accession>
<dbReference type="RefSeq" id="WP_246950560.1">
    <property type="nucleotide sequence ID" value="NZ_JALKII010000003.1"/>
</dbReference>
<feature type="domain" description="HTH araC/xylS-type" evidence="4">
    <location>
        <begin position="245"/>
        <end position="343"/>
    </location>
</feature>
<comment type="caution">
    <text evidence="5">The sequence shown here is derived from an EMBL/GenBank/DDBJ whole genome shotgun (WGS) entry which is preliminary data.</text>
</comment>
<organism evidence="5 6">
    <name type="scientific">Alcanivorax quisquiliarum</name>
    <dbReference type="NCBI Taxonomy" id="2933565"/>
    <lineage>
        <taxon>Bacteria</taxon>
        <taxon>Pseudomonadati</taxon>
        <taxon>Pseudomonadota</taxon>
        <taxon>Gammaproteobacteria</taxon>
        <taxon>Oceanospirillales</taxon>
        <taxon>Alcanivoracaceae</taxon>
        <taxon>Alcanivorax</taxon>
    </lineage>
</organism>
<keyword evidence="2" id="KW-0238">DNA-binding</keyword>
<dbReference type="SMART" id="SM00342">
    <property type="entry name" value="HTH_ARAC"/>
    <property type="match status" value="1"/>
</dbReference>
<evidence type="ECO:0000313" key="6">
    <source>
        <dbReference type="Proteomes" id="UP001165524"/>
    </source>
</evidence>
<dbReference type="PANTHER" id="PTHR47894:SF1">
    <property type="entry name" value="HTH-TYPE TRANSCRIPTIONAL REGULATOR VQSM"/>
    <property type="match status" value="1"/>
</dbReference>
<dbReference type="Proteomes" id="UP001165524">
    <property type="component" value="Unassembled WGS sequence"/>
</dbReference>
<keyword evidence="3" id="KW-0804">Transcription</keyword>
<proteinExistence type="predicted"/>
<dbReference type="Gene3D" id="1.10.10.60">
    <property type="entry name" value="Homeodomain-like"/>
    <property type="match status" value="1"/>
</dbReference>
<dbReference type="InterPro" id="IPR020449">
    <property type="entry name" value="Tscrpt_reg_AraC-type_HTH"/>
</dbReference>
<dbReference type="InterPro" id="IPR009057">
    <property type="entry name" value="Homeodomain-like_sf"/>
</dbReference>
<dbReference type="PROSITE" id="PS01124">
    <property type="entry name" value="HTH_ARAC_FAMILY_2"/>
    <property type="match status" value="1"/>
</dbReference>
<evidence type="ECO:0000313" key="5">
    <source>
        <dbReference type="EMBL" id="MCK0537346.1"/>
    </source>
</evidence>
<sequence length="344" mass="37276">MLIDPGIAGEPQSVSAAYIGSVLPPLLAHYRLDQADVLARAGIDAAQLARADALLPLVDVLRLFLVILEQTGDDGLGFETGRLVQARSYQVLGYALLASADLGQAIQRLLRFEKLAGNLGTAKLTPGDPVRLSWQCPVTGTPARFVTEAAITGWVSFARQLVGDATTEIAPLAAFFRHAAPADRQRYERWFGCPVHFQAAFDGVELAPAMLSLPLRGADPGLAQLMEREAAALLADYDAGTNLVNAVRSQLYQMLSDGEPGIEAVAARMGLAVRTLQSRLQRHGVSFQALLDGLRRSLAELYLRDPALSLSDIALLLGFAEQSSFNRAFRRWRGQSPTAFRRQQ</sequence>
<dbReference type="InterPro" id="IPR018060">
    <property type="entry name" value="HTH_AraC"/>
</dbReference>
<reference evidence="5" key="1">
    <citation type="submission" date="2022-04" db="EMBL/GenBank/DDBJ databases">
        <title>Alcanivorax sp. CY1518 draft genome sequence.</title>
        <authorList>
            <person name="Zhao G."/>
            <person name="An M."/>
        </authorList>
    </citation>
    <scope>NUCLEOTIDE SEQUENCE</scope>
    <source>
        <strain evidence="5">CY1518</strain>
    </source>
</reference>
<evidence type="ECO:0000256" key="3">
    <source>
        <dbReference type="ARBA" id="ARBA00023163"/>
    </source>
</evidence>
<dbReference type="EMBL" id="JALKII010000003">
    <property type="protein sequence ID" value="MCK0537346.1"/>
    <property type="molecule type" value="Genomic_DNA"/>
</dbReference>
<keyword evidence="1" id="KW-0805">Transcription regulation</keyword>
<dbReference type="PRINTS" id="PR00032">
    <property type="entry name" value="HTHARAC"/>
</dbReference>